<dbReference type="EMBL" id="JAWXYG010000001">
    <property type="protein sequence ID" value="KAK4285023.1"/>
    <property type="molecule type" value="Genomic_DNA"/>
</dbReference>
<protein>
    <submittedName>
        <fullName evidence="1">Uncharacterized protein</fullName>
    </submittedName>
</protein>
<proteinExistence type="predicted"/>
<sequence>MSPPLCRFRQRHCQIHVHRRDLFHLRRTCSDISSRGKNKSREREIGAHIVDGVVQGNSQVSLEHVDDKNTQANFSSPLCTLRKISSERISDLIPRPLAVLNLKKKIPATPSPQIPRLGRQVFYSLQLQCQDLTMFWCFRNVFFLAFLDSS</sequence>
<keyword evidence="2" id="KW-1185">Reference proteome</keyword>
<dbReference type="Proteomes" id="UP001293593">
    <property type="component" value="Unassembled WGS sequence"/>
</dbReference>
<reference evidence="1" key="1">
    <citation type="submission" date="2023-10" db="EMBL/GenBank/DDBJ databases">
        <title>Chromosome-level genome of the transformable northern wattle, Acacia crassicarpa.</title>
        <authorList>
            <person name="Massaro I."/>
            <person name="Sinha N.R."/>
            <person name="Poethig S."/>
            <person name="Leichty A.R."/>
        </authorList>
    </citation>
    <scope>NUCLEOTIDE SEQUENCE</scope>
    <source>
        <strain evidence="1">Acra3RX</strain>
        <tissue evidence="1">Leaf</tissue>
    </source>
</reference>
<organism evidence="1 2">
    <name type="scientific">Acacia crassicarpa</name>
    <name type="common">northern wattle</name>
    <dbReference type="NCBI Taxonomy" id="499986"/>
    <lineage>
        <taxon>Eukaryota</taxon>
        <taxon>Viridiplantae</taxon>
        <taxon>Streptophyta</taxon>
        <taxon>Embryophyta</taxon>
        <taxon>Tracheophyta</taxon>
        <taxon>Spermatophyta</taxon>
        <taxon>Magnoliopsida</taxon>
        <taxon>eudicotyledons</taxon>
        <taxon>Gunneridae</taxon>
        <taxon>Pentapetalae</taxon>
        <taxon>rosids</taxon>
        <taxon>fabids</taxon>
        <taxon>Fabales</taxon>
        <taxon>Fabaceae</taxon>
        <taxon>Caesalpinioideae</taxon>
        <taxon>mimosoid clade</taxon>
        <taxon>Acacieae</taxon>
        <taxon>Acacia</taxon>
    </lineage>
</organism>
<accession>A0AAE1N7S4</accession>
<gene>
    <name evidence="1" type="ORF">QN277_001774</name>
</gene>
<comment type="caution">
    <text evidence="1">The sequence shown here is derived from an EMBL/GenBank/DDBJ whole genome shotgun (WGS) entry which is preliminary data.</text>
</comment>
<evidence type="ECO:0000313" key="1">
    <source>
        <dbReference type="EMBL" id="KAK4285023.1"/>
    </source>
</evidence>
<dbReference type="AlphaFoldDB" id="A0AAE1N7S4"/>
<evidence type="ECO:0000313" key="2">
    <source>
        <dbReference type="Proteomes" id="UP001293593"/>
    </source>
</evidence>
<name>A0AAE1N7S4_9FABA</name>